<dbReference type="InterPro" id="IPR051675">
    <property type="entry name" value="Endo/Exo/Phosphatase_dom_1"/>
</dbReference>
<evidence type="ECO:0000256" key="1">
    <source>
        <dbReference type="SAM" id="SignalP"/>
    </source>
</evidence>
<reference evidence="3 4" key="1">
    <citation type="submission" date="2019-03" db="EMBL/GenBank/DDBJ databases">
        <title>Nitrincola sp. nov. isolated from an Indian soda lake.</title>
        <authorList>
            <person name="Joshi A."/>
            <person name="Thite S.V."/>
            <person name="Joseph N."/>
            <person name="Dhotre D."/>
            <person name="Moorthy M."/>
            <person name="Shouche Y.S."/>
        </authorList>
    </citation>
    <scope>NUCLEOTIDE SEQUENCE [LARGE SCALE GENOMIC DNA]</scope>
    <source>
        <strain evidence="3 4">MEB193</strain>
    </source>
</reference>
<protein>
    <submittedName>
        <fullName evidence="3">Helix-hairpin-helix domain-containing protein</fullName>
    </submittedName>
</protein>
<dbReference type="InterPro" id="IPR004509">
    <property type="entry name" value="Competence_ComEA_HhH"/>
</dbReference>
<sequence length="95" mass="10091">MSKRLLTAALVAAVSLFSALTWAADPVNINTASAEQIAMTLKGVGPAKAQAIVEYREEKGEFVSVDELTQVRGIGPATLEQNRAFIVIDDAESSQ</sequence>
<keyword evidence="4" id="KW-1185">Reference proteome</keyword>
<name>A0A5A9W1C4_9GAMM</name>
<feature type="domain" description="Helix-hairpin-helix DNA-binding motif class 1" evidence="2">
    <location>
        <begin position="36"/>
        <end position="55"/>
    </location>
</feature>
<dbReference type="SMART" id="SM00278">
    <property type="entry name" value="HhH1"/>
    <property type="match status" value="2"/>
</dbReference>
<evidence type="ECO:0000313" key="4">
    <source>
        <dbReference type="Proteomes" id="UP000325302"/>
    </source>
</evidence>
<dbReference type="GO" id="GO:0015628">
    <property type="term" value="P:protein secretion by the type II secretion system"/>
    <property type="evidence" value="ECO:0007669"/>
    <property type="project" value="TreeGrafter"/>
</dbReference>
<gene>
    <name evidence="3" type="ORF">E1H14_11155</name>
</gene>
<dbReference type="NCBIfam" id="TIGR00426">
    <property type="entry name" value="competence protein ComEA helix-hairpin-helix repeat region"/>
    <property type="match status" value="1"/>
</dbReference>
<dbReference type="Proteomes" id="UP000325302">
    <property type="component" value="Unassembled WGS sequence"/>
</dbReference>
<dbReference type="PANTHER" id="PTHR21180:SF32">
    <property type="entry name" value="ENDONUCLEASE_EXONUCLEASE_PHOSPHATASE FAMILY DOMAIN-CONTAINING PROTEIN 1"/>
    <property type="match status" value="1"/>
</dbReference>
<dbReference type="RefSeq" id="WP_149391557.1">
    <property type="nucleotide sequence ID" value="NZ_SMRS01000008.1"/>
</dbReference>
<proteinExistence type="predicted"/>
<feature type="signal peptide" evidence="1">
    <location>
        <begin position="1"/>
        <end position="23"/>
    </location>
</feature>
<dbReference type="GO" id="GO:0015627">
    <property type="term" value="C:type II protein secretion system complex"/>
    <property type="evidence" value="ECO:0007669"/>
    <property type="project" value="TreeGrafter"/>
</dbReference>
<evidence type="ECO:0000259" key="2">
    <source>
        <dbReference type="SMART" id="SM00278"/>
    </source>
</evidence>
<organism evidence="3 4">
    <name type="scientific">Nitrincola tapanii</name>
    <dbReference type="NCBI Taxonomy" id="1708751"/>
    <lineage>
        <taxon>Bacteria</taxon>
        <taxon>Pseudomonadati</taxon>
        <taxon>Pseudomonadota</taxon>
        <taxon>Gammaproteobacteria</taxon>
        <taxon>Oceanospirillales</taxon>
        <taxon>Oceanospirillaceae</taxon>
        <taxon>Nitrincola</taxon>
    </lineage>
</organism>
<dbReference type="Pfam" id="PF12836">
    <property type="entry name" value="HHH_3"/>
    <property type="match status" value="1"/>
</dbReference>
<dbReference type="GO" id="GO:0003677">
    <property type="term" value="F:DNA binding"/>
    <property type="evidence" value="ECO:0007669"/>
    <property type="project" value="InterPro"/>
</dbReference>
<evidence type="ECO:0000313" key="3">
    <source>
        <dbReference type="EMBL" id="KAA0873905.1"/>
    </source>
</evidence>
<dbReference type="GO" id="GO:0006281">
    <property type="term" value="P:DNA repair"/>
    <property type="evidence" value="ECO:0007669"/>
    <property type="project" value="InterPro"/>
</dbReference>
<keyword evidence="1" id="KW-0732">Signal</keyword>
<dbReference type="Gene3D" id="1.10.150.320">
    <property type="entry name" value="Photosystem II 12 kDa extrinsic protein"/>
    <property type="match status" value="1"/>
</dbReference>
<dbReference type="InterPro" id="IPR010994">
    <property type="entry name" value="RuvA_2-like"/>
</dbReference>
<dbReference type="InterPro" id="IPR003583">
    <property type="entry name" value="Hlx-hairpin-Hlx_DNA-bd_motif"/>
</dbReference>
<dbReference type="EMBL" id="SMRS01000008">
    <property type="protein sequence ID" value="KAA0873905.1"/>
    <property type="molecule type" value="Genomic_DNA"/>
</dbReference>
<dbReference type="AlphaFoldDB" id="A0A5A9W1C4"/>
<feature type="chain" id="PRO_5022981180" evidence="1">
    <location>
        <begin position="24"/>
        <end position="95"/>
    </location>
</feature>
<accession>A0A5A9W1C4</accession>
<dbReference type="PANTHER" id="PTHR21180">
    <property type="entry name" value="ENDONUCLEASE/EXONUCLEASE/PHOSPHATASE FAMILY DOMAIN-CONTAINING PROTEIN 1"/>
    <property type="match status" value="1"/>
</dbReference>
<dbReference type="SUPFAM" id="SSF47781">
    <property type="entry name" value="RuvA domain 2-like"/>
    <property type="match status" value="1"/>
</dbReference>
<feature type="domain" description="Helix-hairpin-helix DNA-binding motif class 1" evidence="2">
    <location>
        <begin position="66"/>
        <end position="85"/>
    </location>
</feature>
<dbReference type="OrthoDB" id="7510573at2"/>
<comment type="caution">
    <text evidence="3">The sequence shown here is derived from an EMBL/GenBank/DDBJ whole genome shotgun (WGS) entry which is preliminary data.</text>
</comment>